<dbReference type="Gene3D" id="1.10.30.50">
    <property type="match status" value="1"/>
</dbReference>
<gene>
    <name evidence="2" type="ORF">B0I33_11329</name>
</gene>
<evidence type="ECO:0000313" key="3">
    <source>
        <dbReference type="Proteomes" id="UP000238362"/>
    </source>
</evidence>
<comment type="caution">
    <text evidence="2">The sequence shown here is derived from an EMBL/GenBank/DDBJ whole genome shotgun (WGS) entry which is preliminary data.</text>
</comment>
<dbReference type="InterPro" id="IPR011089">
    <property type="entry name" value="GmrSD_C"/>
</dbReference>
<dbReference type="PANTHER" id="PTHR24094">
    <property type="entry name" value="SECRETED PROTEIN"/>
    <property type="match status" value="1"/>
</dbReference>
<organism evidence="2 3">
    <name type="scientific">Prauserella shujinwangii</name>
    <dbReference type="NCBI Taxonomy" id="1453103"/>
    <lineage>
        <taxon>Bacteria</taxon>
        <taxon>Bacillati</taxon>
        <taxon>Actinomycetota</taxon>
        <taxon>Actinomycetes</taxon>
        <taxon>Pseudonocardiales</taxon>
        <taxon>Pseudonocardiaceae</taxon>
        <taxon>Prauserella</taxon>
    </lineage>
</organism>
<keyword evidence="3" id="KW-1185">Reference proteome</keyword>
<accession>A0A2T0LLE6</accession>
<reference evidence="2 3" key="1">
    <citation type="submission" date="2018-03" db="EMBL/GenBank/DDBJ databases">
        <title>Genomic Encyclopedia of Type Strains, Phase III (KMG-III): the genomes of soil and plant-associated and newly described type strains.</title>
        <authorList>
            <person name="Whitman W."/>
        </authorList>
    </citation>
    <scope>NUCLEOTIDE SEQUENCE [LARGE SCALE GENOMIC DNA]</scope>
    <source>
        <strain evidence="2 3">CGMCC 4.7125</strain>
    </source>
</reference>
<dbReference type="Pfam" id="PF07510">
    <property type="entry name" value="GmrSD_C"/>
    <property type="match status" value="1"/>
</dbReference>
<dbReference type="EMBL" id="PVNH01000013">
    <property type="protein sequence ID" value="PRX43866.1"/>
    <property type="molecule type" value="Genomic_DNA"/>
</dbReference>
<protein>
    <submittedName>
        <fullName evidence="2">Uncharacterized protein DUF1524</fullName>
    </submittedName>
</protein>
<feature type="domain" description="GmrSD restriction endonucleases C-terminal" evidence="1">
    <location>
        <begin position="36"/>
        <end position="121"/>
    </location>
</feature>
<dbReference type="Proteomes" id="UP000238362">
    <property type="component" value="Unassembled WGS sequence"/>
</dbReference>
<sequence>MLREQGRRVRVGHDCALSGTWFSGYDGVTVTDPGDLDIDHIVPLAEAARSGARRWPEERRRAFANDPDVLVAVTATSNRQKGDQDPAEWLPDRDRCGYVARWVRIKHTYGLTADQAEADTIRSVLRRCR</sequence>
<dbReference type="PANTHER" id="PTHR24094:SF15">
    <property type="entry name" value="AMP-DEPENDENT SYNTHETASE_LIGASE DOMAIN-CONTAINING PROTEIN-RELATED"/>
    <property type="match status" value="1"/>
</dbReference>
<proteinExistence type="predicted"/>
<name>A0A2T0LLE6_9PSEU</name>
<dbReference type="AlphaFoldDB" id="A0A2T0LLE6"/>
<evidence type="ECO:0000259" key="1">
    <source>
        <dbReference type="Pfam" id="PF07510"/>
    </source>
</evidence>
<evidence type="ECO:0000313" key="2">
    <source>
        <dbReference type="EMBL" id="PRX43866.1"/>
    </source>
</evidence>